<dbReference type="SUPFAM" id="SSF48498">
    <property type="entry name" value="Tetracyclin repressor-like, C-terminal domain"/>
    <property type="match status" value="1"/>
</dbReference>
<dbReference type="EMBL" id="SNRY01000508">
    <property type="protein sequence ID" value="KAA6339789.1"/>
    <property type="molecule type" value="Genomic_DNA"/>
</dbReference>
<reference evidence="3" key="1">
    <citation type="submission" date="2019-03" db="EMBL/GenBank/DDBJ databases">
        <title>Single cell metagenomics reveals metabolic interactions within the superorganism composed of flagellate Streblomastix strix and complex community of Bacteroidetes bacteria on its surface.</title>
        <authorList>
            <person name="Treitli S.C."/>
            <person name="Kolisko M."/>
            <person name="Husnik F."/>
            <person name="Keeling P."/>
            <person name="Hampl V."/>
        </authorList>
    </citation>
    <scope>NUCLEOTIDE SEQUENCE</scope>
    <source>
        <strain evidence="3">STM</strain>
    </source>
</reference>
<dbReference type="Pfam" id="PF00440">
    <property type="entry name" value="TetR_N"/>
    <property type="match status" value="1"/>
</dbReference>
<dbReference type="InterPro" id="IPR050624">
    <property type="entry name" value="HTH-type_Tx_Regulator"/>
</dbReference>
<dbReference type="SUPFAM" id="SSF46689">
    <property type="entry name" value="Homeodomain-like"/>
    <property type="match status" value="1"/>
</dbReference>
<dbReference type="Gene3D" id="1.10.10.60">
    <property type="entry name" value="Homeodomain-like"/>
    <property type="match status" value="1"/>
</dbReference>
<dbReference type="PRINTS" id="PR00455">
    <property type="entry name" value="HTHTETR"/>
</dbReference>
<organism evidence="3">
    <name type="scientific">termite gut metagenome</name>
    <dbReference type="NCBI Taxonomy" id="433724"/>
    <lineage>
        <taxon>unclassified sequences</taxon>
        <taxon>metagenomes</taxon>
        <taxon>organismal metagenomes</taxon>
    </lineage>
</organism>
<proteinExistence type="predicted"/>
<evidence type="ECO:0000259" key="2">
    <source>
        <dbReference type="PROSITE" id="PS50977"/>
    </source>
</evidence>
<dbReference type="Gene3D" id="1.10.357.10">
    <property type="entry name" value="Tetracycline Repressor, domain 2"/>
    <property type="match status" value="1"/>
</dbReference>
<evidence type="ECO:0000256" key="1">
    <source>
        <dbReference type="ARBA" id="ARBA00023125"/>
    </source>
</evidence>
<keyword evidence="1" id="KW-0238">DNA-binding</keyword>
<dbReference type="GO" id="GO:0003677">
    <property type="term" value="F:DNA binding"/>
    <property type="evidence" value="ECO:0007669"/>
    <property type="project" value="UniProtKB-KW"/>
</dbReference>
<evidence type="ECO:0000313" key="3">
    <source>
        <dbReference type="EMBL" id="KAA6339789.1"/>
    </source>
</evidence>
<feature type="domain" description="HTH tetR-type" evidence="2">
    <location>
        <begin position="5"/>
        <end position="65"/>
    </location>
</feature>
<dbReference type="PANTHER" id="PTHR43479:SF11">
    <property type="entry name" value="ACREF_ENVCD OPERON REPRESSOR-RELATED"/>
    <property type="match status" value="1"/>
</dbReference>
<dbReference type="InterPro" id="IPR036271">
    <property type="entry name" value="Tet_transcr_reg_TetR-rel_C_sf"/>
</dbReference>
<dbReference type="InterPro" id="IPR001647">
    <property type="entry name" value="HTH_TetR"/>
</dbReference>
<gene>
    <name evidence="3" type="ORF">EZS27_012310</name>
</gene>
<accession>A0A5J4S121</accession>
<dbReference type="PANTHER" id="PTHR43479">
    <property type="entry name" value="ACREF/ENVCD OPERON REPRESSOR-RELATED"/>
    <property type="match status" value="1"/>
</dbReference>
<dbReference type="InterPro" id="IPR009057">
    <property type="entry name" value="Homeodomain-like_sf"/>
</dbReference>
<sequence>MLCRAELKEKIVVTALSVFRENGIKSITMDDIAAMLKISKRTLYEIFEDKEALLKECIMYHQCIAQEVWKEIVSDSTNVLEILLKCYRKNVEILHKTDGRFFEDIKKYPDAHKLIMNSRKQDGDRIADFLQKGVEQGLFREDLNYEIIQFLLREQLNMLKNTDICYQYTPLVVFETIMLTCLRGVSTQKGADELEKFVYEYRKMY</sequence>
<dbReference type="AlphaFoldDB" id="A0A5J4S121"/>
<protein>
    <submittedName>
        <fullName evidence="3">HTH-type transcriptional repressor KstR2</fullName>
    </submittedName>
</protein>
<name>A0A5J4S121_9ZZZZ</name>
<comment type="caution">
    <text evidence="3">The sequence shown here is derived from an EMBL/GenBank/DDBJ whole genome shotgun (WGS) entry which is preliminary data.</text>
</comment>
<dbReference type="PROSITE" id="PS50977">
    <property type="entry name" value="HTH_TETR_2"/>
    <property type="match status" value="1"/>
</dbReference>